<dbReference type="CDD" id="cd02440">
    <property type="entry name" value="AdoMet_MTases"/>
    <property type="match status" value="1"/>
</dbReference>
<dbReference type="PATRIC" id="fig|1121015.4.peg.436"/>
<dbReference type="STRING" id="1121015.GCA_000420545_01386"/>
<dbReference type="OrthoDB" id="9801609at2"/>
<dbReference type="RefSeq" id="WP_022969022.1">
    <property type="nucleotide sequence ID" value="NZ_ATVD01000002.1"/>
</dbReference>
<dbReference type="Pfam" id="PF08242">
    <property type="entry name" value="Methyltransf_12"/>
    <property type="match status" value="1"/>
</dbReference>
<evidence type="ECO:0000259" key="1">
    <source>
        <dbReference type="Pfam" id="PF08242"/>
    </source>
</evidence>
<dbReference type="SUPFAM" id="SSF53335">
    <property type="entry name" value="S-adenosyl-L-methionine-dependent methyltransferases"/>
    <property type="match status" value="1"/>
</dbReference>
<keyword evidence="3" id="KW-1185">Reference proteome</keyword>
<organism evidence="2 3">
    <name type="scientific">Arenimonas oryziterrae DSM 21050 = YC6267</name>
    <dbReference type="NCBI Taxonomy" id="1121015"/>
    <lineage>
        <taxon>Bacteria</taxon>
        <taxon>Pseudomonadati</taxon>
        <taxon>Pseudomonadota</taxon>
        <taxon>Gammaproteobacteria</taxon>
        <taxon>Lysobacterales</taxon>
        <taxon>Lysobacteraceae</taxon>
        <taxon>Arenimonas</taxon>
    </lineage>
</organism>
<name>A0A091AZI7_9GAMM</name>
<feature type="domain" description="Methyltransferase type 12" evidence="1">
    <location>
        <begin position="48"/>
        <end position="133"/>
    </location>
</feature>
<dbReference type="eggNOG" id="COG0500">
    <property type="taxonomic scope" value="Bacteria"/>
</dbReference>
<dbReference type="AlphaFoldDB" id="A0A091AZI7"/>
<gene>
    <name evidence="2" type="ORF">N789_02210</name>
</gene>
<evidence type="ECO:0000313" key="2">
    <source>
        <dbReference type="EMBL" id="KFN44851.1"/>
    </source>
</evidence>
<evidence type="ECO:0000313" key="3">
    <source>
        <dbReference type="Proteomes" id="UP000029385"/>
    </source>
</evidence>
<sequence>MSKIYDDRYFDRWYRERGLHSPAALARKVAMAVAIAEYYLQRPIRSVLDVGCGEGGWRAPLLKLRPKLHYQGVDSSEYAVRKYGRRRNLALATFGQLEQLRFGQPADLLVCSDVLHYVPNAELKRGLAGFGELCDGVAFIELYTRDDAIVGDKHGFLPRRAAWYRAQFATAGLRACGSHAYLSPHLAGQASALEVPA</sequence>
<protein>
    <recommendedName>
        <fullName evidence="1">Methyltransferase type 12 domain-containing protein</fullName>
    </recommendedName>
</protein>
<dbReference type="Proteomes" id="UP000029385">
    <property type="component" value="Unassembled WGS sequence"/>
</dbReference>
<dbReference type="Gene3D" id="3.40.50.150">
    <property type="entry name" value="Vaccinia Virus protein VP39"/>
    <property type="match status" value="1"/>
</dbReference>
<comment type="caution">
    <text evidence="2">The sequence shown here is derived from an EMBL/GenBank/DDBJ whole genome shotgun (WGS) entry which is preliminary data.</text>
</comment>
<accession>A0A091AZI7</accession>
<proteinExistence type="predicted"/>
<dbReference type="InterPro" id="IPR029063">
    <property type="entry name" value="SAM-dependent_MTases_sf"/>
</dbReference>
<dbReference type="InterPro" id="IPR013217">
    <property type="entry name" value="Methyltransf_12"/>
</dbReference>
<dbReference type="EMBL" id="AVCI01000001">
    <property type="protein sequence ID" value="KFN44851.1"/>
    <property type="molecule type" value="Genomic_DNA"/>
</dbReference>
<reference evidence="2 3" key="1">
    <citation type="submission" date="2013-09" db="EMBL/GenBank/DDBJ databases">
        <title>Genome sequencing of Arenimonas oryziterrae.</title>
        <authorList>
            <person name="Chen F."/>
            <person name="Wang G."/>
        </authorList>
    </citation>
    <scope>NUCLEOTIDE SEQUENCE [LARGE SCALE GENOMIC DNA]</scope>
    <source>
        <strain evidence="2 3">YC6267</strain>
    </source>
</reference>